<proteinExistence type="predicted"/>
<keyword evidence="2" id="KW-1185">Reference proteome</keyword>
<dbReference type="Proteomes" id="UP000683925">
    <property type="component" value="Unassembled WGS sequence"/>
</dbReference>
<evidence type="ECO:0000313" key="1">
    <source>
        <dbReference type="EMBL" id="CAD8215213.1"/>
    </source>
</evidence>
<gene>
    <name evidence="1" type="ORF">POCTA_138.1.T2140017</name>
</gene>
<evidence type="ECO:0000313" key="2">
    <source>
        <dbReference type="Proteomes" id="UP000683925"/>
    </source>
</evidence>
<dbReference type="EMBL" id="CAJJDP010000218">
    <property type="protein sequence ID" value="CAD8215213.1"/>
    <property type="molecule type" value="Genomic_DNA"/>
</dbReference>
<dbReference type="AlphaFoldDB" id="A0A8S1YN47"/>
<reference evidence="1" key="1">
    <citation type="submission" date="2021-01" db="EMBL/GenBank/DDBJ databases">
        <authorList>
            <consortium name="Genoscope - CEA"/>
            <person name="William W."/>
        </authorList>
    </citation>
    <scope>NUCLEOTIDE SEQUENCE</scope>
</reference>
<accession>A0A8S1YN47</accession>
<comment type="caution">
    <text evidence="1">The sequence shown here is derived from an EMBL/GenBank/DDBJ whole genome shotgun (WGS) entry which is preliminary data.</text>
</comment>
<name>A0A8S1YN47_PAROT</name>
<sequence>MEQKGSKSYFRLQIEDSIIYKSKIQIFNDLINMRTMRSEAIPLSDIKHLNEASLSCRVLISISWRGHNPLFPKNKLVLQYGNQSTAIIHLNSYFLLMPETCFLVNNQFSMQELKRNEITRMQSTFMED</sequence>
<organism evidence="1 2">
    <name type="scientific">Paramecium octaurelia</name>
    <dbReference type="NCBI Taxonomy" id="43137"/>
    <lineage>
        <taxon>Eukaryota</taxon>
        <taxon>Sar</taxon>
        <taxon>Alveolata</taxon>
        <taxon>Ciliophora</taxon>
        <taxon>Intramacronucleata</taxon>
        <taxon>Oligohymenophorea</taxon>
        <taxon>Peniculida</taxon>
        <taxon>Parameciidae</taxon>
        <taxon>Paramecium</taxon>
    </lineage>
</organism>
<protein>
    <submittedName>
        <fullName evidence="1">Uncharacterized protein</fullName>
    </submittedName>
</protein>